<protein>
    <submittedName>
        <fullName evidence="1">Uncharacterized protein</fullName>
    </submittedName>
</protein>
<gene>
    <name evidence="1" type="ORF">BEP19_13095</name>
</gene>
<evidence type="ECO:0000313" key="1">
    <source>
        <dbReference type="EMBL" id="RKD23148.1"/>
    </source>
</evidence>
<name>A0A419SH90_9BACL</name>
<keyword evidence="2" id="KW-1185">Reference proteome</keyword>
<proteinExistence type="predicted"/>
<accession>A0A419SH90</accession>
<comment type="caution">
    <text evidence="1">The sequence shown here is derived from an EMBL/GenBank/DDBJ whole genome shotgun (WGS) entry which is preliminary data.</text>
</comment>
<evidence type="ECO:0000313" key="2">
    <source>
        <dbReference type="Proteomes" id="UP000284219"/>
    </source>
</evidence>
<dbReference type="EMBL" id="MCHY01000009">
    <property type="protein sequence ID" value="RKD23148.1"/>
    <property type="molecule type" value="Genomic_DNA"/>
</dbReference>
<dbReference type="AlphaFoldDB" id="A0A419SH90"/>
<sequence>MLVGEFLNRIQQGETVTGISEALGLHRKTLQRRLRRLGYKWDSDNLRWRWDGKEGSEPLHMSLVDMNMSWSKQLDKSDSQPMNQDKKNIISSPFTLDEIRDLKDMLEQWRQSPDSLSVSEQDLVDRIQQIRNSENEKVRKTIVIDHEIGDRFDDYADKTRLNKSDLLHLAIYELMEKYRLP</sequence>
<organism evidence="1 2">
    <name type="scientific">Ammoniphilus oxalaticus</name>
    <dbReference type="NCBI Taxonomy" id="66863"/>
    <lineage>
        <taxon>Bacteria</taxon>
        <taxon>Bacillati</taxon>
        <taxon>Bacillota</taxon>
        <taxon>Bacilli</taxon>
        <taxon>Bacillales</taxon>
        <taxon>Paenibacillaceae</taxon>
        <taxon>Aneurinibacillus group</taxon>
        <taxon>Ammoniphilus</taxon>
    </lineage>
</organism>
<dbReference type="Proteomes" id="UP000284219">
    <property type="component" value="Unassembled WGS sequence"/>
</dbReference>
<reference evidence="1 2" key="1">
    <citation type="submission" date="2016-08" db="EMBL/GenBank/DDBJ databases">
        <title>Novel Firmicute Genomes.</title>
        <authorList>
            <person name="Poppleton D.I."/>
            <person name="Gribaldo S."/>
        </authorList>
    </citation>
    <scope>NUCLEOTIDE SEQUENCE [LARGE SCALE GENOMIC DNA]</scope>
    <source>
        <strain evidence="1 2">RAOx-1</strain>
    </source>
</reference>